<organism evidence="2">
    <name type="scientific">Timema cristinae</name>
    <name type="common">Walking stick</name>
    <dbReference type="NCBI Taxonomy" id="61476"/>
    <lineage>
        <taxon>Eukaryota</taxon>
        <taxon>Metazoa</taxon>
        <taxon>Ecdysozoa</taxon>
        <taxon>Arthropoda</taxon>
        <taxon>Hexapoda</taxon>
        <taxon>Insecta</taxon>
        <taxon>Pterygota</taxon>
        <taxon>Neoptera</taxon>
        <taxon>Polyneoptera</taxon>
        <taxon>Phasmatodea</taxon>
        <taxon>Timematodea</taxon>
        <taxon>Timematoidea</taxon>
        <taxon>Timematidae</taxon>
        <taxon>Timema</taxon>
    </lineage>
</organism>
<feature type="region of interest" description="Disordered" evidence="1">
    <location>
        <begin position="1"/>
        <end position="68"/>
    </location>
</feature>
<reference evidence="2" key="1">
    <citation type="submission" date="2020-11" db="EMBL/GenBank/DDBJ databases">
        <authorList>
            <person name="Tran Van P."/>
        </authorList>
    </citation>
    <scope>NUCLEOTIDE SEQUENCE</scope>
</reference>
<proteinExistence type="predicted"/>
<feature type="compositionally biased region" description="Polar residues" evidence="1">
    <location>
        <begin position="51"/>
        <end position="60"/>
    </location>
</feature>
<protein>
    <submittedName>
        <fullName evidence="2">Uncharacterized protein</fullName>
    </submittedName>
</protein>
<evidence type="ECO:0000256" key="1">
    <source>
        <dbReference type="SAM" id="MobiDB-lite"/>
    </source>
</evidence>
<name>A0A7R9H5V3_TIMCR</name>
<evidence type="ECO:0000313" key="2">
    <source>
        <dbReference type="EMBL" id="CAD7407119.1"/>
    </source>
</evidence>
<dbReference type="EMBL" id="OC320066">
    <property type="protein sequence ID" value="CAD7407119.1"/>
    <property type="molecule type" value="Genomic_DNA"/>
</dbReference>
<accession>A0A7R9H5V3</accession>
<dbReference type="AlphaFoldDB" id="A0A7R9H5V3"/>
<gene>
    <name evidence="2" type="ORF">TCEB3V08_LOCUS8877</name>
</gene>
<sequence length="68" mass="7381">MVSQSPSAQMRKELFASKVESTSESGRERKMSSSSTGSMKNKWLKAFKSLKTGSGTNPTNGAPREPDK</sequence>